<reference evidence="2 3" key="1">
    <citation type="submission" date="2019-07" db="EMBL/GenBank/DDBJ databases">
        <authorList>
            <person name="Park M."/>
        </authorList>
    </citation>
    <scope>NUCLEOTIDE SEQUENCE [LARGE SCALE GENOMIC DNA]</scope>
    <source>
        <strain evidence="2 3">KCTC32445</strain>
    </source>
</reference>
<evidence type="ECO:0000313" key="3">
    <source>
        <dbReference type="Proteomes" id="UP000320160"/>
    </source>
</evidence>
<dbReference type="OrthoDB" id="5342505at2"/>
<dbReference type="Pfam" id="PF08856">
    <property type="entry name" value="DUF1826"/>
    <property type="match status" value="1"/>
</dbReference>
<evidence type="ECO:0000313" key="2">
    <source>
        <dbReference type="EMBL" id="TSB02230.1"/>
    </source>
</evidence>
<evidence type="ECO:0000256" key="1">
    <source>
        <dbReference type="SAM" id="MobiDB-lite"/>
    </source>
</evidence>
<accession>A0A553WC11</accession>
<proteinExistence type="predicted"/>
<keyword evidence="3" id="KW-1185">Reference proteome</keyword>
<dbReference type="EMBL" id="VKKU01000002">
    <property type="protein sequence ID" value="TSB02230.1"/>
    <property type="molecule type" value="Genomic_DNA"/>
</dbReference>
<comment type="caution">
    <text evidence="2">The sequence shown here is derived from an EMBL/GenBank/DDBJ whole genome shotgun (WGS) entry which is preliminary data.</text>
</comment>
<gene>
    <name evidence="2" type="ORF">FOM92_14060</name>
</gene>
<dbReference type="InterPro" id="IPR014955">
    <property type="entry name" value="DUF1826"/>
</dbReference>
<dbReference type="Proteomes" id="UP000320160">
    <property type="component" value="Unassembled WGS sequence"/>
</dbReference>
<organism evidence="2 3">
    <name type="scientific">Sphingorhabdus contaminans</name>
    <dbReference type="NCBI Taxonomy" id="1343899"/>
    <lineage>
        <taxon>Bacteria</taxon>
        <taxon>Pseudomonadati</taxon>
        <taxon>Pseudomonadota</taxon>
        <taxon>Alphaproteobacteria</taxon>
        <taxon>Sphingomonadales</taxon>
        <taxon>Sphingomonadaceae</taxon>
        <taxon>Sphingorhabdus</taxon>
    </lineage>
</organism>
<protein>
    <submittedName>
        <fullName evidence="2">DUF1826 domain-containing protein</fullName>
    </submittedName>
</protein>
<sequence>MEQTPRSVSELGTQHPRPGGRIMTVAIQTRAVVAGNADVLHALCDESVSIAVWNRDSPVNDMALDGLRNLRFTASIASLAGQLDRELASAGYHAGACHDLLATDIVALARRFGRVMHLDEIEIRLEHVTTDACKKFHGDYVTARLICTYIGPGTQWLDGPDAEECGCGEPHDIQQMRPGDVAMFKGRIWSENHPAIHRSPPIEALGLERLVLVINPPMPR</sequence>
<feature type="compositionally biased region" description="Polar residues" evidence="1">
    <location>
        <begin position="1"/>
        <end position="12"/>
    </location>
</feature>
<feature type="region of interest" description="Disordered" evidence="1">
    <location>
        <begin position="1"/>
        <end position="20"/>
    </location>
</feature>
<name>A0A553WC11_9SPHN</name>
<dbReference type="AlphaFoldDB" id="A0A553WC11"/>